<dbReference type="Proteomes" id="UP000501705">
    <property type="component" value="Chromosome"/>
</dbReference>
<proteinExistence type="predicted"/>
<dbReference type="InterPro" id="IPR005152">
    <property type="entry name" value="Lipase_secreted"/>
</dbReference>
<dbReference type="SUPFAM" id="SSF53474">
    <property type="entry name" value="alpha/beta-Hydrolases"/>
    <property type="match status" value="1"/>
</dbReference>
<evidence type="ECO:0000313" key="2">
    <source>
        <dbReference type="Proteomes" id="UP000501705"/>
    </source>
</evidence>
<dbReference type="GO" id="GO:0016042">
    <property type="term" value="P:lipid catabolic process"/>
    <property type="evidence" value="ECO:0007669"/>
    <property type="project" value="InterPro"/>
</dbReference>
<dbReference type="GO" id="GO:0004806">
    <property type="term" value="F:triacylglycerol lipase activity"/>
    <property type="evidence" value="ECO:0007669"/>
    <property type="project" value="InterPro"/>
</dbReference>
<dbReference type="PANTHER" id="PTHR34853:SF1">
    <property type="entry name" value="LIPASE 5"/>
    <property type="match status" value="1"/>
</dbReference>
<organism evidence="1 2">
    <name type="scientific">Nocardia brasiliensis</name>
    <dbReference type="NCBI Taxonomy" id="37326"/>
    <lineage>
        <taxon>Bacteria</taxon>
        <taxon>Bacillati</taxon>
        <taxon>Actinomycetota</taxon>
        <taxon>Actinomycetes</taxon>
        <taxon>Mycobacteriales</taxon>
        <taxon>Nocardiaceae</taxon>
        <taxon>Nocardia</taxon>
    </lineage>
</organism>
<dbReference type="PIRSF" id="PIRSF029171">
    <property type="entry name" value="Esterase_LipA"/>
    <property type="match status" value="1"/>
</dbReference>
<protein>
    <recommendedName>
        <fullName evidence="3">Secretory lipase</fullName>
    </recommendedName>
</protein>
<dbReference type="InterPro" id="IPR029058">
    <property type="entry name" value="AB_hydrolase_fold"/>
</dbReference>
<dbReference type="RefSeq" id="WP_167461279.1">
    <property type="nucleotide sequence ID" value="NZ_CP046171.1"/>
</dbReference>
<evidence type="ECO:0008006" key="3">
    <source>
        <dbReference type="Google" id="ProtNLM"/>
    </source>
</evidence>
<sequence length="407" mass="43023">MFGIKTRATARLLFPVVLVAAVSVCGIGPAVALPPLPGAPAAPAQDEFYTQPDDLTGRGMGEVLDSRPVTLRDVPARVPLTAWQVKYVSQDTKGVPWTTVATIIQPVGGARLDRLVAYDPWIDALDPRCNPSYQLRAGAPFMAGSGMLTEVINLAVLLDRGYTVVVPDYLGPRNHFTAAYVEGRNTLDGIRAALGFAPAGLARSAPVGMFGYSGGARGTEFAAELAAEYAPELNLVGTVAIGLPVDLRASGWRMNKTLFAGLDVASALGLARAYPELGLAAMFTDPQLEQRISDLCNVEIQARYAFADGHDMTFGRRWPLDEPAVVAAVDSIRAGQLGTPAAPLYLAVAENDQVALPADNDRLAADYRARGVALTYVKVPLADHVSSISVAGPPAMTWLSERLDGAA</sequence>
<reference evidence="1 2" key="1">
    <citation type="journal article" date="2019" name="ACS Chem. Biol.">
        <title>Identification and Mobilization of a Cryptic Antibiotic Biosynthesis Gene Locus from a Human-Pathogenic Nocardia Isolate.</title>
        <authorList>
            <person name="Herisse M."/>
            <person name="Ishida K."/>
            <person name="Porter J.L."/>
            <person name="Howden B."/>
            <person name="Hertweck C."/>
            <person name="Stinear T.P."/>
            <person name="Pidot S.J."/>
        </authorList>
    </citation>
    <scope>NUCLEOTIDE SEQUENCE [LARGE SCALE GENOMIC DNA]</scope>
    <source>
        <strain evidence="1 2">AUSMDU00024985</strain>
    </source>
</reference>
<dbReference type="EMBL" id="CP046171">
    <property type="protein sequence ID" value="QIS02176.1"/>
    <property type="molecule type" value="Genomic_DNA"/>
</dbReference>
<gene>
    <name evidence="1" type="ORF">F5X71_07460</name>
</gene>
<dbReference type="PANTHER" id="PTHR34853">
    <property type="match status" value="1"/>
</dbReference>
<dbReference type="Gene3D" id="3.40.50.1820">
    <property type="entry name" value="alpha/beta hydrolase"/>
    <property type="match status" value="1"/>
</dbReference>
<name>A0A6G9XMP2_NOCBR</name>
<dbReference type="Gene3D" id="1.10.260.130">
    <property type="match status" value="1"/>
</dbReference>
<dbReference type="Pfam" id="PF03583">
    <property type="entry name" value="LIP"/>
    <property type="match status" value="1"/>
</dbReference>
<accession>A0A6G9XMP2</accession>
<evidence type="ECO:0000313" key="1">
    <source>
        <dbReference type="EMBL" id="QIS02176.1"/>
    </source>
</evidence>
<dbReference type="AlphaFoldDB" id="A0A6G9XMP2"/>